<proteinExistence type="predicted"/>
<accession>A0A7Y9I5I6</accession>
<name>A0A7Y9I5I6_9ACTN</name>
<gene>
    <name evidence="1" type="ORF">BKA15_001413</name>
</gene>
<keyword evidence="2" id="KW-1185">Reference proteome</keyword>
<dbReference type="AlphaFoldDB" id="A0A7Y9I5I6"/>
<protein>
    <submittedName>
        <fullName evidence="1">Uncharacterized protein</fullName>
    </submittedName>
</protein>
<sequence>MADVRAEICNLGNFFASLEAATGWQNANPNGLLASVADDYAITRQAMIKLGWASTVQ</sequence>
<evidence type="ECO:0000313" key="2">
    <source>
        <dbReference type="Proteomes" id="UP000569914"/>
    </source>
</evidence>
<comment type="caution">
    <text evidence="1">The sequence shown here is derived from an EMBL/GenBank/DDBJ whole genome shotgun (WGS) entry which is preliminary data.</text>
</comment>
<dbReference type="EMBL" id="JACCBU010000001">
    <property type="protein sequence ID" value="NYE70084.1"/>
    <property type="molecule type" value="Genomic_DNA"/>
</dbReference>
<dbReference type="SUPFAM" id="SSF160387">
    <property type="entry name" value="NosL/MerB-like"/>
    <property type="match status" value="1"/>
</dbReference>
<organism evidence="1 2">
    <name type="scientific">Microlunatus parietis</name>
    <dbReference type="NCBI Taxonomy" id="682979"/>
    <lineage>
        <taxon>Bacteria</taxon>
        <taxon>Bacillati</taxon>
        <taxon>Actinomycetota</taxon>
        <taxon>Actinomycetes</taxon>
        <taxon>Propionibacteriales</taxon>
        <taxon>Propionibacteriaceae</taxon>
        <taxon>Microlunatus</taxon>
    </lineage>
</organism>
<evidence type="ECO:0000313" key="1">
    <source>
        <dbReference type="EMBL" id="NYE70084.1"/>
    </source>
</evidence>
<reference evidence="1 2" key="1">
    <citation type="submission" date="2020-07" db="EMBL/GenBank/DDBJ databases">
        <title>Sequencing the genomes of 1000 actinobacteria strains.</title>
        <authorList>
            <person name="Klenk H.-P."/>
        </authorList>
    </citation>
    <scope>NUCLEOTIDE SEQUENCE [LARGE SCALE GENOMIC DNA]</scope>
    <source>
        <strain evidence="1 2">DSM 22083</strain>
    </source>
</reference>
<dbReference type="Proteomes" id="UP000569914">
    <property type="component" value="Unassembled WGS sequence"/>
</dbReference>
<dbReference type="Gene3D" id="3.15.10.60">
    <property type="entry name" value="Alkylmercury lyase"/>
    <property type="match status" value="1"/>
</dbReference>